<dbReference type="PROSITE" id="PS50110">
    <property type="entry name" value="RESPONSE_REGULATORY"/>
    <property type="match status" value="1"/>
</dbReference>
<dbReference type="InterPro" id="IPR050595">
    <property type="entry name" value="Bact_response_regulator"/>
</dbReference>
<dbReference type="Gene3D" id="3.40.50.2300">
    <property type="match status" value="1"/>
</dbReference>
<evidence type="ECO:0000256" key="2">
    <source>
        <dbReference type="PROSITE-ProRule" id="PRU00169"/>
    </source>
</evidence>
<dbReference type="PANTHER" id="PTHR44591:SF3">
    <property type="entry name" value="RESPONSE REGULATORY DOMAIN-CONTAINING PROTEIN"/>
    <property type="match status" value="1"/>
</dbReference>
<evidence type="ECO:0000313" key="5">
    <source>
        <dbReference type="Proteomes" id="UP001162891"/>
    </source>
</evidence>
<feature type="domain" description="Response regulatory" evidence="3">
    <location>
        <begin position="19"/>
        <end position="133"/>
    </location>
</feature>
<dbReference type="SUPFAM" id="SSF52172">
    <property type="entry name" value="CheY-like"/>
    <property type="match status" value="1"/>
</dbReference>
<reference evidence="5" key="1">
    <citation type="journal article" date="2022" name="Int. J. Syst. Evol. Microbiol.">
        <title>Anaeromyxobacter oryzae sp. nov., Anaeromyxobacter diazotrophicus sp. nov. and Anaeromyxobacter paludicola sp. nov., isolated from paddy soils.</title>
        <authorList>
            <person name="Itoh H."/>
            <person name="Xu Z."/>
            <person name="Mise K."/>
            <person name="Masuda Y."/>
            <person name="Ushijima N."/>
            <person name="Hayakawa C."/>
            <person name="Shiratori Y."/>
            <person name="Senoo K."/>
        </authorList>
    </citation>
    <scope>NUCLEOTIDE SEQUENCE [LARGE SCALE GENOMIC DNA]</scope>
    <source>
        <strain evidence="5">Red232</strain>
    </source>
</reference>
<dbReference type="Proteomes" id="UP001162891">
    <property type="component" value="Chromosome"/>
</dbReference>
<protein>
    <recommendedName>
        <fullName evidence="3">Response regulatory domain-containing protein</fullName>
    </recommendedName>
</protein>
<organism evidence="4 5">
    <name type="scientific">Anaeromyxobacter oryzae</name>
    <dbReference type="NCBI Taxonomy" id="2918170"/>
    <lineage>
        <taxon>Bacteria</taxon>
        <taxon>Pseudomonadati</taxon>
        <taxon>Myxococcota</taxon>
        <taxon>Myxococcia</taxon>
        <taxon>Myxococcales</taxon>
        <taxon>Cystobacterineae</taxon>
        <taxon>Anaeromyxobacteraceae</taxon>
        <taxon>Anaeromyxobacter</taxon>
    </lineage>
</organism>
<evidence type="ECO:0000313" key="4">
    <source>
        <dbReference type="EMBL" id="BDG01157.1"/>
    </source>
</evidence>
<feature type="modified residue" description="4-aspartylphosphate" evidence="2">
    <location>
        <position position="69"/>
    </location>
</feature>
<accession>A0ABM7WNX1</accession>
<keyword evidence="5" id="KW-1185">Reference proteome</keyword>
<dbReference type="Pfam" id="PF00072">
    <property type="entry name" value="Response_reg"/>
    <property type="match status" value="1"/>
</dbReference>
<proteinExistence type="predicted"/>
<dbReference type="PANTHER" id="PTHR44591">
    <property type="entry name" value="STRESS RESPONSE REGULATOR PROTEIN 1"/>
    <property type="match status" value="1"/>
</dbReference>
<gene>
    <name evidence="4" type="ORF">AMOR_01530</name>
</gene>
<dbReference type="SMART" id="SM00448">
    <property type="entry name" value="REC"/>
    <property type="match status" value="1"/>
</dbReference>
<name>A0ABM7WNX1_9BACT</name>
<evidence type="ECO:0000256" key="1">
    <source>
        <dbReference type="ARBA" id="ARBA00022553"/>
    </source>
</evidence>
<dbReference type="InterPro" id="IPR011006">
    <property type="entry name" value="CheY-like_superfamily"/>
</dbReference>
<dbReference type="InterPro" id="IPR001789">
    <property type="entry name" value="Sig_transdc_resp-reg_receiver"/>
</dbReference>
<dbReference type="EMBL" id="AP025591">
    <property type="protein sequence ID" value="BDG01157.1"/>
    <property type="molecule type" value="Genomic_DNA"/>
</dbReference>
<evidence type="ECO:0000259" key="3">
    <source>
        <dbReference type="PROSITE" id="PS50110"/>
    </source>
</evidence>
<sequence>MGLAGFDGYGADVSPAAGTILIVEDDELVRDALTDVLERAGYGVLASSSCDDALAYLLRATPPALVLLDIMMPGMPADRFRRLLEQEPVLADLPLVVMTAKALPPGYAYPWARATLLKPVHAGALLEAVRTHAGESRTSPSP</sequence>
<keyword evidence="1 2" id="KW-0597">Phosphoprotein</keyword>